<feature type="non-terminal residue" evidence="1">
    <location>
        <position position="76"/>
    </location>
</feature>
<evidence type="ECO:0000313" key="1">
    <source>
        <dbReference type="EMBL" id="EQD28606.1"/>
    </source>
</evidence>
<keyword evidence="1" id="KW-0808">Transferase</keyword>
<dbReference type="AlphaFoldDB" id="T0Y0L2"/>
<protein>
    <submittedName>
        <fullName evidence="1">GCN5-related N-acetyltransferase</fullName>
    </submittedName>
</protein>
<sequence>MPNLAAAFKDTINAMRFHGGLVCAAYDGEEMVGMQFSFPGFRRGKTYLYSHMTGIIEKKKYSGIGYQLKMFQKKWA</sequence>
<accession>T0Y0L2</accession>
<reference evidence="1" key="2">
    <citation type="journal article" date="2014" name="ISME J.">
        <title>Microbial stratification in low pH oxic and suboxic macroscopic growths along an acid mine drainage.</title>
        <authorList>
            <person name="Mendez-Garcia C."/>
            <person name="Mesa V."/>
            <person name="Sprenger R.R."/>
            <person name="Richter M."/>
            <person name="Diez M.S."/>
            <person name="Solano J."/>
            <person name="Bargiela R."/>
            <person name="Golyshina O.V."/>
            <person name="Manteca A."/>
            <person name="Ramos J.L."/>
            <person name="Gallego J.R."/>
            <person name="Llorente I."/>
            <person name="Martins Dos Santos V.A."/>
            <person name="Jensen O.N."/>
            <person name="Pelaez A.I."/>
            <person name="Sanchez J."/>
            <person name="Ferrer M."/>
        </authorList>
    </citation>
    <scope>NUCLEOTIDE SEQUENCE</scope>
</reference>
<proteinExistence type="predicted"/>
<organism evidence="1">
    <name type="scientific">mine drainage metagenome</name>
    <dbReference type="NCBI Taxonomy" id="410659"/>
    <lineage>
        <taxon>unclassified sequences</taxon>
        <taxon>metagenomes</taxon>
        <taxon>ecological metagenomes</taxon>
    </lineage>
</organism>
<dbReference type="EMBL" id="AUZZ01010808">
    <property type="protein sequence ID" value="EQD28606.1"/>
    <property type="molecule type" value="Genomic_DNA"/>
</dbReference>
<comment type="caution">
    <text evidence="1">The sequence shown here is derived from an EMBL/GenBank/DDBJ whole genome shotgun (WGS) entry which is preliminary data.</text>
</comment>
<name>T0Y0L2_9ZZZZ</name>
<dbReference type="GO" id="GO:0016740">
    <property type="term" value="F:transferase activity"/>
    <property type="evidence" value="ECO:0007669"/>
    <property type="project" value="UniProtKB-KW"/>
</dbReference>
<reference evidence="1" key="1">
    <citation type="submission" date="2013-08" db="EMBL/GenBank/DDBJ databases">
        <authorList>
            <person name="Mendez C."/>
            <person name="Richter M."/>
            <person name="Ferrer M."/>
            <person name="Sanchez J."/>
        </authorList>
    </citation>
    <scope>NUCLEOTIDE SEQUENCE</scope>
</reference>
<gene>
    <name evidence="1" type="ORF">B2A_14859</name>
</gene>